<gene>
    <name evidence="1" type="ORF">MSP8886_02877</name>
</gene>
<dbReference type="RefSeq" id="WP_067017591.1">
    <property type="nucleotide sequence ID" value="NZ_FLOB01000007.1"/>
</dbReference>
<evidence type="ECO:0000313" key="2">
    <source>
        <dbReference type="Proteomes" id="UP000092544"/>
    </source>
</evidence>
<accession>A0A1A8TJD1</accession>
<organism evidence="1 2">
    <name type="scientific">Marinomonas spartinae</name>
    <dbReference type="NCBI Taxonomy" id="1792290"/>
    <lineage>
        <taxon>Bacteria</taxon>
        <taxon>Pseudomonadati</taxon>
        <taxon>Pseudomonadota</taxon>
        <taxon>Gammaproteobacteria</taxon>
        <taxon>Oceanospirillales</taxon>
        <taxon>Oceanospirillaceae</taxon>
        <taxon>Marinomonas</taxon>
    </lineage>
</organism>
<name>A0A1A8TJD1_9GAMM</name>
<dbReference type="AlphaFoldDB" id="A0A1A8TJD1"/>
<proteinExistence type="predicted"/>
<sequence>MEHLTELLKDLELLTFRDISTIPEEQQHDVAEQIERLQDSLQSIISHYVETSTTSQSDHA</sequence>
<reference evidence="1 2" key="1">
    <citation type="submission" date="2016-06" db="EMBL/GenBank/DDBJ databases">
        <authorList>
            <person name="Kjaerup R.B."/>
            <person name="Dalgaard T.S."/>
            <person name="Juul-Madsen H.R."/>
        </authorList>
    </citation>
    <scope>NUCLEOTIDE SEQUENCE [LARGE SCALE GENOMIC DNA]</scope>
    <source>
        <strain evidence="1 2">CECT 8886</strain>
    </source>
</reference>
<protein>
    <submittedName>
        <fullName evidence="1">Uncharacterized protein</fullName>
    </submittedName>
</protein>
<dbReference type="Proteomes" id="UP000092544">
    <property type="component" value="Unassembled WGS sequence"/>
</dbReference>
<keyword evidence="2" id="KW-1185">Reference proteome</keyword>
<evidence type="ECO:0000313" key="1">
    <source>
        <dbReference type="EMBL" id="SBS33872.1"/>
    </source>
</evidence>
<dbReference type="EMBL" id="FLOB01000007">
    <property type="protein sequence ID" value="SBS33872.1"/>
    <property type="molecule type" value="Genomic_DNA"/>
</dbReference>